<dbReference type="EMBL" id="JAJGCB010000004">
    <property type="protein sequence ID" value="KAJ8993347.1"/>
    <property type="molecule type" value="Genomic_DNA"/>
</dbReference>
<dbReference type="Gene3D" id="2.20.70.10">
    <property type="match status" value="1"/>
</dbReference>
<dbReference type="InterPro" id="IPR036020">
    <property type="entry name" value="WW_dom_sf"/>
</dbReference>
<name>A0AAN6IWK2_EXODE</name>
<feature type="domain" description="WW" evidence="2">
    <location>
        <begin position="31"/>
        <end position="65"/>
    </location>
</feature>
<feature type="compositionally biased region" description="Basic and acidic residues" evidence="1">
    <location>
        <begin position="241"/>
        <end position="254"/>
    </location>
</feature>
<feature type="region of interest" description="Disordered" evidence="1">
    <location>
        <begin position="231"/>
        <end position="254"/>
    </location>
</feature>
<dbReference type="AlphaFoldDB" id="A0AAN6IWK2"/>
<organism evidence="3 4">
    <name type="scientific">Exophiala dermatitidis</name>
    <name type="common">Black yeast-like fungus</name>
    <name type="synonym">Wangiella dermatitidis</name>
    <dbReference type="NCBI Taxonomy" id="5970"/>
    <lineage>
        <taxon>Eukaryota</taxon>
        <taxon>Fungi</taxon>
        <taxon>Dikarya</taxon>
        <taxon>Ascomycota</taxon>
        <taxon>Pezizomycotina</taxon>
        <taxon>Eurotiomycetes</taxon>
        <taxon>Chaetothyriomycetidae</taxon>
        <taxon>Chaetothyriales</taxon>
        <taxon>Herpotrichiellaceae</taxon>
        <taxon>Exophiala</taxon>
    </lineage>
</organism>
<sequence>MAYYDNRSQGQGYYAQDQYGQQQSYTGNGPPSVPAPWVAEWDSQNGCWLYVNRETGQRTFERPQYSYQDANLPNYGSGYDRGYGGQAQGDYYPQEPPKESHTGRNMALGAAAGVLGGALLMHEGEKAGKCSVHNITPLRRLPKVKLHADPLPEDKWDDAKYTAENDVANGIQHVEDFPENAARWTGEKVQDIEDIPQDIENKWDNAVQDVEDIPEDVSGWVGRKVGDVERFDDNIDNAYDQGRDDARYEDDDRY</sequence>
<dbReference type="InterPro" id="IPR001202">
    <property type="entry name" value="WW_dom"/>
</dbReference>
<evidence type="ECO:0000313" key="4">
    <source>
        <dbReference type="Proteomes" id="UP001161757"/>
    </source>
</evidence>
<protein>
    <recommendedName>
        <fullName evidence="2">WW domain-containing protein</fullName>
    </recommendedName>
</protein>
<feature type="region of interest" description="Disordered" evidence="1">
    <location>
        <begin position="83"/>
        <end position="102"/>
    </location>
</feature>
<comment type="caution">
    <text evidence="3">The sequence shown here is derived from an EMBL/GenBank/DDBJ whole genome shotgun (WGS) entry which is preliminary data.</text>
</comment>
<reference evidence="3" key="1">
    <citation type="submission" date="2023-01" db="EMBL/GenBank/DDBJ databases">
        <title>Exophiala dermititidis isolated from Cystic Fibrosis Patient.</title>
        <authorList>
            <person name="Kurbessoian T."/>
            <person name="Crocker A."/>
            <person name="Murante D."/>
            <person name="Hogan D.A."/>
            <person name="Stajich J.E."/>
        </authorList>
    </citation>
    <scope>NUCLEOTIDE SEQUENCE</scope>
    <source>
        <strain evidence="3">Ex8</strain>
    </source>
</reference>
<evidence type="ECO:0000313" key="3">
    <source>
        <dbReference type="EMBL" id="KAJ8993347.1"/>
    </source>
</evidence>
<gene>
    <name evidence="3" type="ORF">HRR80_003370</name>
</gene>
<evidence type="ECO:0000256" key="1">
    <source>
        <dbReference type="SAM" id="MobiDB-lite"/>
    </source>
</evidence>
<proteinExistence type="predicted"/>
<evidence type="ECO:0000259" key="2">
    <source>
        <dbReference type="PROSITE" id="PS50020"/>
    </source>
</evidence>
<accession>A0AAN6IWK2</accession>
<dbReference type="PROSITE" id="PS50020">
    <property type="entry name" value="WW_DOMAIN_2"/>
    <property type="match status" value="1"/>
</dbReference>
<dbReference type="SUPFAM" id="SSF51045">
    <property type="entry name" value="WW domain"/>
    <property type="match status" value="1"/>
</dbReference>
<dbReference type="Proteomes" id="UP001161757">
    <property type="component" value="Unassembled WGS sequence"/>
</dbReference>